<gene>
    <name evidence="1" type="ORF">SPELUC_LOCUS8680</name>
</gene>
<keyword evidence="2" id="KW-1185">Reference proteome</keyword>
<sequence>MIIVGISKANKSSRLERECREIREQIFELEREKQLDNNICVCPNICCANGDYNKIKQQRDNYQQQINDHKCPSVANSELESLRADVEAKEKKIEQLEQEIEILKDKPPLVGNKQEVERLLEVIVESGEVAKLKNKLGQQEKRIERLHIIYLTLLGVSVLVGAGAVRLADNSIIVNDRLIKYVGVSSHCDKHFEHGITREGIIEMVELLNTRYFPFSGKQEKNKNYFKDYPEKDNKSIGEKTKYQFSQVITRYLVKNNLSEAEIAQKLGLDKDATAKLLRGYVENFSLDSLIAYVEKLHLPLQVKITEETSSVKQINSAKQRKLVEQHL</sequence>
<proteinExistence type="predicted"/>
<organism evidence="1 2">
    <name type="scientific">Cetraspora pellucida</name>
    <dbReference type="NCBI Taxonomy" id="1433469"/>
    <lineage>
        <taxon>Eukaryota</taxon>
        <taxon>Fungi</taxon>
        <taxon>Fungi incertae sedis</taxon>
        <taxon>Mucoromycota</taxon>
        <taxon>Glomeromycotina</taxon>
        <taxon>Glomeromycetes</taxon>
        <taxon>Diversisporales</taxon>
        <taxon>Gigasporaceae</taxon>
        <taxon>Cetraspora</taxon>
    </lineage>
</organism>
<accession>A0ACA9ND33</accession>
<protein>
    <submittedName>
        <fullName evidence="1">9012_t:CDS:1</fullName>
    </submittedName>
</protein>
<dbReference type="Proteomes" id="UP000789366">
    <property type="component" value="Unassembled WGS sequence"/>
</dbReference>
<evidence type="ECO:0000313" key="1">
    <source>
        <dbReference type="EMBL" id="CAG8644166.1"/>
    </source>
</evidence>
<name>A0ACA9ND33_9GLOM</name>
<evidence type="ECO:0000313" key="2">
    <source>
        <dbReference type="Proteomes" id="UP000789366"/>
    </source>
</evidence>
<dbReference type="EMBL" id="CAJVPW010013353">
    <property type="protein sequence ID" value="CAG8644166.1"/>
    <property type="molecule type" value="Genomic_DNA"/>
</dbReference>
<reference evidence="1" key="1">
    <citation type="submission" date="2021-06" db="EMBL/GenBank/DDBJ databases">
        <authorList>
            <person name="Kallberg Y."/>
            <person name="Tangrot J."/>
            <person name="Rosling A."/>
        </authorList>
    </citation>
    <scope>NUCLEOTIDE SEQUENCE</scope>
    <source>
        <strain evidence="1">28 12/20/2015</strain>
    </source>
</reference>
<comment type="caution">
    <text evidence="1">The sequence shown here is derived from an EMBL/GenBank/DDBJ whole genome shotgun (WGS) entry which is preliminary data.</text>
</comment>